<proteinExistence type="predicted"/>
<gene>
    <name evidence="3" type="ORF">RISK_005896</name>
</gene>
<dbReference type="SUPFAM" id="SSF81324">
    <property type="entry name" value="Voltage-gated potassium channels"/>
    <property type="match status" value="1"/>
</dbReference>
<dbReference type="Proteomes" id="UP000036367">
    <property type="component" value="Unassembled WGS sequence"/>
</dbReference>
<accession>A0A0J1B5H1</accession>
<evidence type="ECO:0000313" key="3">
    <source>
        <dbReference type="EMBL" id="KLU02070.1"/>
    </source>
</evidence>
<feature type="transmembrane region" description="Helical" evidence="1">
    <location>
        <begin position="21"/>
        <end position="38"/>
    </location>
</feature>
<dbReference type="Pfam" id="PF07885">
    <property type="entry name" value="Ion_trans_2"/>
    <property type="match status" value="1"/>
</dbReference>
<organism evidence="3 4">
    <name type="scientific">Rhodopirellula islandica</name>
    <dbReference type="NCBI Taxonomy" id="595434"/>
    <lineage>
        <taxon>Bacteria</taxon>
        <taxon>Pseudomonadati</taxon>
        <taxon>Planctomycetota</taxon>
        <taxon>Planctomycetia</taxon>
        <taxon>Pirellulales</taxon>
        <taxon>Pirellulaceae</taxon>
        <taxon>Rhodopirellula</taxon>
    </lineage>
</organism>
<dbReference type="Gene3D" id="1.10.287.70">
    <property type="match status" value="1"/>
</dbReference>
<evidence type="ECO:0000256" key="1">
    <source>
        <dbReference type="SAM" id="Phobius"/>
    </source>
</evidence>
<feature type="transmembrane region" description="Helical" evidence="1">
    <location>
        <begin position="203"/>
        <end position="222"/>
    </location>
</feature>
<evidence type="ECO:0000313" key="4">
    <source>
        <dbReference type="Proteomes" id="UP000036367"/>
    </source>
</evidence>
<dbReference type="RefSeq" id="WP_047816844.1">
    <property type="nucleotide sequence ID" value="NZ_LECT01000046.1"/>
</dbReference>
<dbReference type="EMBL" id="LECT01000046">
    <property type="protein sequence ID" value="KLU02070.1"/>
    <property type="molecule type" value="Genomic_DNA"/>
</dbReference>
<dbReference type="STRING" id="595434.RISK_005896"/>
<comment type="caution">
    <text evidence="3">The sequence shown here is derived from an EMBL/GenBank/DDBJ whole genome shotgun (WGS) entry which is preliminary data.</text>
</comment>
<keyword evidence="1" id="KW-0812">Transmembrane</keyword>
<feature type="domain" description="Potassium channel" evidence="2">
    <location>
        <begin position="171"/>
        <end position="221"/>
    </location>
</feature>
<feature type="transmembrane region" description="Helical" evidence="1">
    <location>
        <begin position="44"/>
        <end position="61"/>
    </location>
</feature>
<sequence length="234" mass="25568">MIPTLQPETHRWRGRPRHGELLLALVSLIFIQSCLSSENMIHRVALNALFFLVVLSAIRSLTGSASRMWCTLLAGGVAYATSWANEITGAMWLAIVSDSCFALVFLILIYAVGEHVFGEGPIDANRIIGAVSIYFLLGLLWAFLYTLAELVQPGAFLFPVVNTGSVQNTRLISEFIYFSNVTLTTLGYGDVVPLSRPAKMLSVLQAMVGQLYVAIVIARMVGLQVSQRSAEKTA</sequence>
<reference evidence="3" key="1">
    <citation type="submission" date="2015-05" db="EMBL/GenBank/DDBJ databases">
        <title>Permanent draft genome of Rhodopirellula islandicus K833.</title>
        <authorList>
            <person name="Kizina J."/>
            <person name="Richter M."/>
            <person name="Glockner F.O."/>
            <person name="Harder J."/>
        </authorList>
    </citation>
    <scope>NUCLEOTIDE SEQUENCE [LARGE SCALE GENOMIC DNA]</scope>
    <source>
        <strain evidence="3">K833</strain>
    </source>
</reference>
<keyword evidence="4" id="KW-1185">Reference proteome</keyword>
<dbReference type="PATRIC" id="fig|595434.4.peg.5598"/>
<keyword evidence="1" id="KW-1133">Transmembrane helix</keyword>
<feature type="transmembrane region" description="Helical" evidence="1">
    <location>
        <begin position="124"/>
        <end position="148"/>
    </location>
</feature>
<dbReference type="OrthoDB" id="9813518at2"/>
<dbReference type="AlphaFoldDB" id="A0A0J1B5H1"/>
<protein>
    <recommendedName>
        <fullName evidence="2">Potassium channel domain-containing protein</fullName>
    </recommendedName>
</protein>
<evidence type="ECO:0000259" key="2">
    <source>
        <dbReference type="Pfam" id="PF07885"/>
    </source>
</evidence>
<feature type="transmembrane region" description="Helical" evidence="1">
    <location>
        <begin position="90"/>
        <end position="112"/>
    </location>
</feature>
<name>A0A0J1B5H1_RHOIS</name>
<keyword evidence="1" id="KW-0472">Membrane</keyword>
<dbReference type="InterPro" id="IPR013099">
    <property type="entry name" value="K_chnl_dom"/>
</dbReference>